<sequence>MPSFFKRSKKEKEKEAEAEAEKAKAERAATPPPTYEDAQTEPPAFEDEPPSFESINGSKGGARPPPTEAEVANLTAAFSSLRLGTQRDPDVDSCLAHLKLLFAIQTLKEEIGYTDGLWDIWDTRAGPKPDSEEAGSSKKSEDYVKDVLAKLREKRWAVFLARAVDRYETWWMTLAGERLKEEDMKIKSEKYLEFPDGGDDFPWTVDILPPLDVLMIWHAHMLNPRAFLEDTMRYGMKTFWTTGMPWAQVSKIIDAKFNYIATDAAKANWEASTGRAWDNVAEPMAKYMECLVCKETIEVPWTTCGLPELYKGEGKPGLVGKGYGDGDFFQLCTAGCNTIITRRFLSVAKMLSDAEHYLSDNYTVPSAVLEPKVGMPIPQADGHAPQGQTFREATFPNRLLGFGVIEELRKLVRPGLQKPPTMENVRDIIAAALEDNDAYGRIQELDKKPYNKVLSRTERVQSKKMMSRYWDNYSIFALDLVGATVRQGVFVEKMYNIDWLHGPNQRGTMDRLLQKYSRFMLIMTENPYSLCVPTLDVDLAWHTHQLAPRAYYKFSTFNSATTGTKEARFIDHNDKIDEERLTEAFEWSSRTYLDKFGEVYSECVCGWCDIIRTNHTINDSSIFGRTKQQKTIDNFNASAKPPAPGAEVHISAHNAVLSKENGGRKALRYQQRQICKHRMDGAYERAAKRASKKGVKLPKPEEYYNHWGSTYHRYGPNMYPAHLTAGIYVAADPGIMHAGTGSWAGCAQGLCGSNDIAAGGCGGPGGCSTSDGVWAGRTPNQMGGCGAYAGSVVMITYNLASSPKPQSYTMSQAQELPPVVSGVPAVAADNTQKTATKKTKSKSKTLKKILPSGAGFEMYRDPTNQEVKYLDDENETIAFKNALHAVTPNLDTRAVDAAMAELFEKATKLAPHMAATDGTAGTFIAAARKANWTKTALRYMKPTVPAKVMMRLYEARRLAIKFSGYHQHPIAYNEETLTAKAIDVLLQEKPDEKPDTFFADWTNEQLERMMGEIRRKERADWVKGKEDDKEGELMSPKEAREFAEAQKAAQSELEDALAMKMRGLGIKNGGAGFLSH</sequence>
<dbReference type="OrthoDB" id="2684236at2759"/>
<dbReference type="PANTHER" id="PTHR34365:SF7">
    <property type="entry name" value="GLYCINE-RICH DOMAIN-CONTAINING PROTEIN 1"/>
    <property type="match status" value="1"/>
</dbReference>
<comment type="caution">
    <text evidence="2">The sequence shown here is derived from an EMBL/GenBank/DDBJ whole genome shotgun (WGS) entry which is preliminary data.</text>
</comment>
<gene>
    <name evidence="2" type="ORF">CGGC5_v012850</name>
</gene>
<dbReference type="Pfam" id="PF07173">
    <property type="entry name" value="GRDP-like"/>
    <property type="match status" value="1"/>
</dbReference>
<evidence type="ECO:0008006" key="4">
    <source>
        <dbReference type="Google" id="ProtNLM"/>
    </source>
</evidence>
<organism evidence="2 3">
    <name type="scientific">Colletotrichum fructicola (strain Nara gc5)</name>
    <name type="common">Anthracnose fungus</name>
    <name type="synonym">Colletotrichum gloeosporioides (strain Nara gc5)</name>
    <dbReference type="NCBI Taxonomy" id="1213859"/>
    <lineage>
        <taxon>Eukaryota</taxon>
        <taxon>Fungi</taxon>
        <taxon>Dikarya</taxon>
        <taxon>Ascomycota</taxon>
        <taxon>Pezizomycotina</taxon>
        <taxon>Sordariomycetes</taxon>
        <taxon>Hypocreomycetidae</taxon>
        <taxon>Glomerellales</taxon>
        <taxon>Glomerellaceae</taxon>
        <taxon>Colletotrichum</taxon>
        <taxon>Colletotrichum gloeosporioides species complex</taxon>
    </lineage>
</organism>
<feature type="region of interest" description="Disordered" evidence="1">
    <location>
        <begin position="1"/>
        <end position="67"/>
    </location>
</feature>
<evidence type="ECO:0000313" key="3">
    <source>
        <dbReference type="Proteomes" id="UP000011096"/>
    </source>
</evidence>
<dbReference type="PANTHER" id="PTHR34365">
    <property type="entry name" value="ENOLASE (DUF1399)"/>
    <property type="match status" value="1"/>
</dbReference>
<reference evidence="2 3" key="2">
    <citation type="submission" date="2020-04" db="EMBL/GenBank/DDBJ databases">
        <title>Genome sequencing and assembly of multiple isolates from the Colletotrichum gloeosporioides species complex.</title>
        <authorList>
            <person name="Gan P."/>
            <person name="Shirasu K."/>
        </authorList>
    </citation>
    <scope>NUCLEOTIDE SEQUENCE [LARGE SCALE GENOMIC DNA]</scope>
    <source>
        <strain evidence="2 3">Nara gc5</strain>
    </source>
</reference>
<dbReference type="AlphaFoldDB" id="A0A7J6IR02"/>
<keyword evidence="3" id="KW-1185">Reference proteome</keyword>
<dbReference type="InParanoid" id="A0A7J6IR02"/>
<dbReference type="EMBL" id="ANPB02000007">
    <property type="protein sequence ID" value="KAF4478787.1"/>
    <property type="molecule type" value="Genomic_DNA"/>
</dbReference>
<reference evidence="2 3" key="1">
    <citation type="submission" date="2012-08" db="EMBL/GenBank/DDBJ databases">
        <authorList>
            <person name="Gan P.H.P."/>
            <person name="Ikeda K."/>
            <person name="Irieda H."/>
            <person name="Narusaka M."/>
            <person name="O'Connell R.J."/>
            <person name="Narusaka Y."/>
            <person name="Takano Y."/>
            <person name="Kubo Y."/>
            <person name="Shirasu K."/>
        </authorList>
    </citation>
    <scope>NUCLEOTIDE SEQUENCE [LARGE SCALE GENOMIC DNA]</scope>
    <source>
        <strain evidence="2 3">Nara gc5</strain>
    </source>
</reference>
<name>A0A7J6IR02_COLFN</name>
<dbReference type="GeneID" id="43620590"/>
<dbReference type="RefSeq" id="XP_031884520.1">
    <property type="nucleotide sequence ID" value="XM_032036597.1"/>
</dbReference>
<dbReference type="Proteomes" id="UP000011096">
    <property type="component" value="Unassembled WGS sequence"/>
</dbReference>
<evidence type="ECO:0000313" key="2">
    <source>
        <dbReference type="EMBL" id="KAF4478787.1"/>
    </source>
</evidence>
<protein>
    <recommendedName>
        <fullName evidence="4">Alpha-ketoglutarate-dependent sulfonate dioxygenase</fullName>
    </recommendedName>
</protein>
<feature type="compositionally biased region" description="Basic and acidic residues" evidence="1">
    <location>
        <begin position="10"/>
        <end position="27"/>
    </location>
</feature>
<dbReference type="InterPro" id="IPR009836">
    <property type="entry name" value="GRDP-like"/>
</dbReference>
<evidence type="ECO:0000256" key="1">
    <source>
        <dbReference type="SAM" id="MobiDB-lite"/>
    </source>
</evidence>
<proteinExistence type="predicted"/>
<accession>A0A7J6IR02</accession>